<evidence type="ECO:0000259" key="15">
    <source>
        <dbReference type="Pfam" id="PF21365"/>
    </source>
</evidence>
<evidence type="ECO:0000256" key="8">
    <source>
        <dbReference type="ARBA" id="ARBA00023295"/>
    </source>
</evidence>
<evidence type="ECO:0000256" key="5">
    <source>
        <dbReference type="ARBA" id="ARBA00022801"/>
    </source>
</evidence>
<organism evidence="16 17">
    <name type="scientific">Wickerhamiella sorbophila</name>
    <dbReference type="NCBI Taxonomy" id="45607"/>
    <lineage>
        <taxon>Eukaryota</taxon>
        <taxon>Fungi</taxon>
        <taxon>Dikarya</taxon>
        <taxon>Ascomycota</taxon>
        <taxon>Saccharomycotina</taxon>
        <taxon>Dipodascomycetes</taxon>
        <taxon>Dipodascales</taxon>
        <taxon>Trichomonascaceae</taxon>
        <taxon>Wickerhamiella</taxon>
    </lineage>
</organism>
<dbReference type="Pfam" id="PF01055">
    <property type="entry name" value="Glyco_hydro_31_2nd"/>
    <property type="match status" value="1"/>
</dbReference>
<dbReference type="PANTHER" id="PTHR22762">
    <property type="entry name" value="ALPHA-GLUCOSIDASE"/>
    <property type="match status" value="1"/>
</dbReference>
<feature type="domain" description="Glycoside hydrolase family 31 TIM barrel" evidence="12">
    <location>
        <begin position="349"/>
        <end position="677"/>
    </location>
</feature>
<dbReference type="InterPro" id="IPR048395">
    <property type="entry name" value="Glyco_hydro_31_C"/>
</dbReference>
<dbReference type="OrthoDB" id="1334205at2759"/>
<keyword evidence="8 10" id="KW-0326">Glycosidase</keyword>
<dbReference type="PANTHER" id="PTHR22762:SF54">
    <property type="entry name" value="BCDNA.GH04962"/>
    <property type="match status" value="1"/>
</dbReference>
<feature type="domain" description="Glycosyl hydrolase family 31 C-terminal" evidence="15">
    <location>
        <begin position="686"/>
        <end position="771"/>
    </location>
</feature>
<comment type="pathway">
    <text evidence="2">Glycan metabolism; N-glycan metabolism.</text>
</comment>
<dbReference type="EMBL" id="NDIQ01000022">
    <property type="protein sequence ID" value="PRT55651.1"/>
    <property type="molecule type" value="Genomic_DNA"/>
</dbReference>
<dbReference type="InterPro" id="IPR017853">
    <property type="entry name" value="GH"/>
</dbReference>
<dbReference type="GO" id="GO:0017177">
    <property type="term" value="C:glucosidase II complex"/>
    <property type="evidence" value="ECO:0007669"/>
    <property type="project" value="TreeGrafter"/>
</dbReference>
<evidence type="ECO:0000256" key="9">
    <source>
        <dbReference type="ARBA" id="ARBA00042895"/>
    </source>
</evidence>
<dbReference type="GO" id="GO:0090599">
    <property type="term" value="F:alpha-glucosidase activity"/>
    <property type="evidence" value="ECO:0007669"/>
    <property type="project" value="TreeGrafter"/>
</dbReference>
<dbReference type="GO" id="GO:0030246">
    <property type="term" value="F:carbohydrate binding"/>
    <property type="evidence" value="ECO:0007669"/>
    <property type="project" value="InterPro"/>
</dbReference>
<dbReference type="STRING" id="45607.A0A2T0FKY5"/>
<dbReference type="SUPFAM" id="SSF74650">
    <property type="entry name" value="Galactose mutarotase-like"/>
    <property type="match status" value="1"/>
</dbReference>
<sequence>MHPFKLLVLTGIVPVLAVKDYLFRKCDQNPFCHRNRHYAVEAQRPDFVTPYTLANLDTADPAHITGTLVKSVGDQTVDLSLLIEIKTDNTVHFVVDEPNRKLDNPALQASRYSPAGDILDHSQVSKLKPTKNVKVSKKDGAVTISFGDGNEVEITLSPFKARLLHKGTEQVALNNRQLLNFEQLRKKDSNDGWNSWELQDNAWSDSFDGKTDEKSRGPEAVALDIDFSNYKHVFGIPEHADSLSLKETNSESGHSEPYRLFNVDIFEYETQSPMPMYGSIPFMMASKTDSATGVFWLNGADTYVDVSKSSQGVGSHWISEAGKLDFYLFVDDKPAHVLEAYGKLTGMAALPQAFAIGYHQCRWNYNSQSDVLEVNANFDEASLPYDVIWLDVEYTDAKKYFTWNKDQFPEPVEMLGELDETKRKLVTIIDPHIKAEKSYFVYDDLVNKNFAVQDRANKPYEGHCWPGNSVWVDSMNPAASEYWASLYAFGNDLGGDALNLHIWNDMNEPSVFSGPETTAPKYLLHHGGWEHRDLHNVYGQTLTNRTFDGMLSRYNGEQRPFILTRSYYAGSQRIAAMWTGDNQADWAYLKEATPMILTSGIAGMPFSGADVGGFFNNPDSELLTRWYQAGAFYPFFRGHAHIDSARREPYLAEEPYKSAISNALHLRYQLLPQFYSAFYEASQTLAPVMRPLFFEFPEEEAVYAIDDEFLIGDSLLAKPVVDRGAKSIDVVLPGGGVYYDYFTGKAHRANKITVPTELESIPLFVRGGKIITRRDRHRRSAELMANDPYTLVVAVDDSGRASGKLYTDDGISYGYEKGHYALAEFVYESGQLKNKVTHADKAFNDLNIERIIVYGAQASTAHAGKTKFDLEQTDAGFIVRNPRFKIAENWTLTFK</sequence>
<dbReference type="SUPFAM" id="SSF51011">
    <property type="entry name" value="Glycosyl hydrolase domain"/>
    <property type="match status" value="1"/>
</dbReference>
<dbReference type="Gene3D" id="2.60.40.1180">
    <property type="entry name" value="Golgi alpha-mannosidase II"/>
    <property type="match status" value="2"/>
</dbReference>
<evidence type="ECO:0000256" key="6">
    <source>
        <dbReference type="ARBA" id="ARBA00022824"/>
    </source>
</evidence>
<dbReference type="AlphaFoldDB" id="A0A2T0FKY5"/>
<evidence type="ECO:0000256" key="4">
    <source>
        <dbReference type="ARBA" id="ARBA00022729"/>
    </source>
</evidence>
<gene>
    <name evidence="16" type="ORF">B9G98_03271</name>
</gene>
<name>A0A2T0FKY5_9ASCO</name>
<dbReference type="Pfam" id="PF13802">
    <property type="entry name" value="Gal_mutarotas_2"/>
    <property type="match status" value="1"/>
</dbReference>
<dbReference type="CDD" id="cd06603">
    <property type="entry name" value="GH31_GANC_GANAB_alpha"/>
    <property type="match status" value="1"/>
</dbReference>
<keyword evidence="17" id="KW-1185">Reference proteome</keyword>
<dbReference type="InterPro" id="IPR000322">
    <property type="entry name" value="Glyco_hydro_31_TIM"/>
</dbReference>
<dbReference type="GO" id="GO:0005975">
    <property type="term" value="P:carbohydrate metabolic process"/>
    <property type="evidence" value="ECO:0007669"/>
    <property type="project" value="InterPro"/>
</dbReference>
<evidence type="ECO:0000259" key="12">
    <source>
        <dbReference type="Pfam" id="PF01055"/>
    </source>
</evidence>
<dbReference type="SUPFAM" id="SSF51445">
    <property type="entry name" value="(Trans)glycosidases"/>
    <property type="match status" value="1"/>
</dbReference>
<evidence type="ECO:0000256" key="3">
    <source>
        <dbReference type="ARBA" id="ARBA00007806"/>
    </source>
</evidence>
<evidence type="ECO:0000256" key="11">
    <source>
        <dbReference type="SAM" id="SignalP"/>
    </source>
</evidence>
<dbReference type="Pfam" id="PF21365">
    <property type="entry name" value="Glyco_hydro_31_3rd"/>
    <property type="match status" value="1"/>
</dbReference>
<evidence type="ECO:0000256" key="10">
    <source>
        <dbReference type="RuleBase" id="RU361185"/>
    </source>
</evidence>
<evidence type="ECO:0000256" key="7">
    <source>
        <dbReference type="ARBA" id="ARBA00023180"/>
    </source>
</evidence>
<dbReference type="InterPro" id="IPR011013">
    <property type="entry name" value="Gal_mutarotase_sf_dom"/>
</dbReference>
<accession>A0A2T0FKY5</accession>
<dbReference type="Pfam" id="PF17137">
    <property type="entry name" value="DUF5110"/>
    <property type="match status" value="1"/>
</dbReference>
<dbReference type="InterPro" id="IPR025887">
    <property type="entry name" value="Glyco_hydro_31_N_dom"/>
</dbReference>
<feature type="domain" description="Glycoside hydrolase family 31 N-terminal" evidence="13">
    <location>
        <begin position="83"/>
        <end position="305"/>
    </location>
</feature>
<feature type="chain" id="PRO_5015649614" description="Glucosidase II subunit alpha" evidence="11">
    <location>
        <begin position="18"/>
        <end position="895"/>
    </location>
</feature>
<evidence type="ECO:0000259" key="13">
    <source>
        <dbReference type="Pfam" id="PF13802"/>
    </source>
</evidence>
<dbReference type="RefSeq" id="XP_024665596.1">
    <property type="nucleotide sequence ID" value="XM_024809828.1"/>
</dbReference>
<keyword evidence="7" id="KW-0325">Glycoprotein</keyword>
<keyword evidence="6" id="KW-0256">Endoplasmic reticulum</keyword>
<keyword evidence="5 10" id="KW-0378">Hydrolase</keyword>
<dbReference type="CDD" id="cd14752">
    <property type="entry name" value="GH31_N"/>
    <property type="match status" value="1"/>
</dbReference>
<evidence type="ECO:0000313" key="17">
    <source>
        <dbReference type="Proteomes" id="UP000238350"/>
    </source>
</evidence>
<dbReference type="GeneID" id="36517019"/>
<comment type="subcellular location">
    <subcellularLocation>
        <location evidence="1">Endoplasmic reticulum</location>
    </subcellularLocation>
</comment>
<dbReference type="GO" id="GO:0006491">
    <property type="term" value="P:N-glycan processing"/>
    <property type="evidence" value="ECO:0007669"/>
    <property type="project" value="TreeGrafter"/>
</dbReference>
<evidence type="ECO:0000256" key="2">
    <source>
        <dbReference type="ARBA" id="ARBA00004833"/>
    </source>
</evidence>
<dbReference type="FunFam" id="2.60.40.1180:FF:000023">
    <property type="entry name" value="neutral alpha-glucosidase AB isoform X2"/>
    <property type="match status" value="1"/>
</dbReference>
<evidence type="ECO:0000313" key="16">
    <source>
        <dbReference type="EMBL" id="PRT55651.1"/>
    </source>
</evidence>
<dbReference type="Gene3D" id="3.20.20.80">
    <property type="entry name" value="Glycosidases"/>
    <property type="match status" value="2"/>
</dbReference>
<keyword evidence="4 11" id="KW-0732">Signal</keyword>
<proteinExistence type="inferred from homology"/>
<feature type="domain" description="DUF5110" evidence="14">
    <location>
        <begin position="790"/>
        <end position="843"/>
    </location>
</feature>
<dbReference type="InterPro" id="IPR033403">
    <property type="entry name" value="DUF5110"/>
</dbReference>
<protein>
    <recommendedName>
        <fullName evidence="9">Glucosidase II subunit alpha</fullName>
    </recommendedName>
</protein>
<dbReference type="InterPro" id="IPR013780">
    <property type="entry name" value="Glyco_hydro_b"/>
</dbReference>
<dbReference type="Gene3D" id="2.60.40.1760">
    <property type="entry name" value="glycosyl hydrolase (family 31)"/>
    <property type="match status" value="1"/>
</dbReference>
<comment type="similarity">
    <text evidence="3 10">Belongs to the glycosyl hydrolase 31 family.</text>
</comment>
<feature type="signal peptide" evidence="11">
    <location>
        <begin position="1"/>
        <end position="17"/>
    </location>
</feature>
<evidence type="ECO:0000259" key="14">
    <source>
        <dbReference type="Pfam" id="PF17137"/>
    </source>
</evidence>
<reference evidence="16 17" key="1">
    <citation type="submission" date="2017-04" db="EMBL/GenBank/DDBJ databases">
        <title>Genome sequencing of [Candida] sorbophila.</title>
        <authorList>
            <person name="Ahn J.O."/>
        </authorList>
    </citation>
    <scope>NUCLEOTIDE SEQUENCE [LARGE SCALE GENOMIC DNA]</scope>
    <source>
        <strain evidence="16 17">DS02</strain>
    </source>
</reference>
<evidence type="ECO:0000256" key="1">
    <source>
        <dbReference type="ARBA" id="ARBA00004240"/>
    </source>
</evidence>
<dbReference type="Proteomes" id="UP000238350">
    <property type="component" value="Unassembled WGS sequence"/>
</dbReference>
<comment type="caution">
    <text evidence="16">The sequence shown here is derived from an EMBL/GenBank/DDBJ whole genome shotgun (WGS) entry which is preliminary data.</text>
</comment>